<organism evidence="1 2">
    <name type="scientific">Leptospira meyeri</name>
    <dbReference type="NCBI Taxonomy" id="29508"/>
    <lineage>
        <taxon>Bacteria</taxon>
        <taxon>Pseudomonadati</taxon>
        <taxon>Spirochaetota</taxon>
        <taxon>Spirochaetia</taxon>
        <taxon>Leptospirales</taxon>
        <taxon>Leptospiraceae</taxon>
        <taxon>Leptospira</taxon>
    </lineage>
</organism>
<name>A0A4R8MV45_LEPME</name>
<evidence type="ECO:0000313" key="1">
    <source>
        <dbReference type="EMBL" id="TDY71342.1"/>
    </source>
</evidence>
<comment type="caution">
    <text evidence="1">The sequence shown here is derived from an EMBL/GenBank/DDBJ whole genome shotgun (WGS) entry which is preliminary data.</text>
</comment>
<keyword evidence="2" id="KW-1185">Reference proteome</keyword>
<reference evidence="1 2" key="1">
    <citation type="submission" date="2019-03" db="EMBL/GenBank/DDBJ databases">
        <title>Genomic Encyclopedia of Archaeal and Bacterial Type Strains, Phase II (KMG-II): from individual species to whole genera.</title>
        <authorList>
            <person name="Goeker M."/>
        </authorList>
    </citation>
    <scope>NUCLEOTIDE SEQUENCE [LARGE SCALE GENOMIC DNA]</scope>
    <source>
        <strain evidence="1 2">DSM 21537</strain>
    </source>
</reference>
<dbReference type="EMBL" id="SORO01000001">
    <property type="protein sequence ID" value="TDY71342.1"/>
    <property type="molecule type" value="Genomic_DNA"/>
</dbReference>
<dbReference type="AlphaFoldDB" id="A0A4R8MV45"/>
<proteinExistence type="predicted"/>
<evidence type="ECO:0000313" key="2">
    <source>
        <dbReference type="Proteomes" id="UP000294684"/>
    </source>
</evidence>
<protein>
    <submittedName>
        <fullName evidence="1">Uncharacterized protein</fullName>
    </submittedName>
</protein>
<dbReference type="Proteomes" id="UP000294684">
    <property type="component" value="Unassembled WGS sequence"/>
</dbReference>
<sequence length="209" mass="24842">MGLNPLLADVVKKTAKKEALMNTIRKPNLNSDPTSNKVEVFFKGNRIIGKIYIRTKRDLAVRILFPFKNFTAGLHKPYFSNPDFSYLDNEGIEYAKSLLIELYKDLYLLENKSKIISDEFPKLRREITSIKELIYECENQLNTENAKIKSKKYTPNDYQRRIKLIKSNMKEFQAEIWKLETDFFEKIINVKITYTLREEYLIYLEEKLF</sequence>
<accession>A0A4R8MV45</accession>
<gene>
    <name evidence="1" type="ORF">CLV96_0304</name>
</gene>